<dbReference type="GO" id="GO:0016251">
    <property type="term" value="F:RNA polymerase II general transcription initiation factor activity"/>
    <property type="evidence" value="ECO:0007669"/>
    <property type="project" value="TreeGrafter"/>
</dbReference>
<evidence type="ECO:0000256" key="5">
    <source>
        <dbReference type="ARBA" id="ARBA00023242"/>
    </source>
</evidence>
<keyword evidence="8" id="KW-1185">Reference proteome</keyword>
<dbReference type="InterPro" id="IPR009072">
    <property type="entry name" value="Histone-fold"/>
</dbReference>
<evidence type="ECO:0000313" key="8">
    <source>
        <dbReference type="Proteomes" id="UP000750711"/>
    </source>
</evidence>
<reference evidence="7" key="1">
    <citation type="submission" date="2021-03" db="EMBL/GenBank/DDBJ databases">
        <title>Comparative genomics and phylogenomic investigation of the class Geoglossomycetes provide insights into ecological specialization and systematics.</title>
        <authorList>
            <person name="Melie T."/>
            <person name="Pirro S."/>
            <person name="Miller A.N."/>
            <person name="Quandt A."/>
        </authorList>
    </citation>
    <scope>NUCLEOTIDE SEQUENCE</scope>
    <source>
        <strain evidence="7">CAQ_001_2017</strain>
    </source>
</reference>
<dbReference type="CDD" id="cd07979">
    <property type="entry name" value="HFD_TAF9"/>
    <property type="match status" value="1"/>
</dbReference>
<dbReference type="Gene3D" id="1.10.20.10">
    <property type="entry name" value="Histone, subunit A"/>
    <property type="match status" value="1"/>
</dbReference>
<evidence type="ECO:0000313" key="7">
    <source>
        <dbReference type="EMBL" id="KAH0565807.1"/>
    </source>
</evidence>
<dbReference type="Pfam" id="PF02291">
    <property type="entry name" value="TFIID-31kDa"/>
    <property type="match status" value="1"/>
</dbReference>
<keyword evidence="3" id="KW-0805">Transcription regulation</keyword>
<dbReference type="EMBL" id="JAGHQM010000059">
    <property type="protein sequence ID" value="KAH0565807.1"/>
    <property type="molecule type" value="Genomic_DNA"/>
</dbReference>
<dbReference type="SUPFAM" id="SSF47113">
    <property type="entry name" value="Histone-fold"/>
    <property type="match status" value="1"/>
</dbReference>
<feature type="region of interest" description="Disordered" evidence="6">
    <location>
        <begin position="186"/>
        <end position="235"/>
    </location>
</feature>
<dbReference type="PANTHER" id="PTHR48068">
    <property type="entry name" value="TAF9 RNA POLYMERASE II, TATA BOX-BINDING PROTEIN (TBP)-ASSOCIATED FACTOR"/>
    <property type="match status" value="1"/>
</dbReference>
<dbReference type="InterPro" id="IPR003162">
    <property type="entry name" value="TFIID-31"/>
</dbReference>
<dbReference type="InterPro" id="IPR051431">
    <property type="entry name" value="TFIID_subunit_9"/>
</dbReference>
<evidence type="ECO:0000256" key="2">
    <source>
        <dbReference type="ARBA" id="ARBA00007646"/>
    </source>
</evidence>
<evidence type="ECO:0000256" key="3">
    <source>
        <dbReference type="ARBA" id="ARBA00023015"/>
    </source>
</evidence>
<name>A0A9P8LHW5_9PEZI</name>
<dbReference type="GO" id="GO:0051123">
    <property type="term" value="P:RNA polymerase II preinitiation complex assembly"/>
    <property type="evidence" value="ECO:0007669"/>
    <property type="project" value="TreeGrafter"/>
</dbReference>
<dbReference type="GO" id="GO:0000124">
    <property type="term" value="C:SAGA complex"/>
    <property type="evidence" value="ECO:0007669"/>
    <property type="project" value="TreeGrafter"/>
</dbReference>
<gene>
    <name evidence="7" type="ORF">GP486_000799</name>
</gene>
<dbReference type="GO" id="GO:0003713">
    <property type="term" value="F:transcription coactivator activity"/>
    <property type="evidence" value="ECO:0007669"/>
    <property type="project" value="TreeGrafter"/>
</dbReference>
<organism evidence="7 8">
    <name type="scientific">Trichoglossum hirsutum</name>
    <dbReference type="NCBI Taxonomy" id="265104"/>
    <lineage>
        <taxon>Eukaryota</taxon>
        <taxon>Fungi</taxon>
        <taxon>Dikarya</taxon>
        <taxon>Ascomycota</taxon>
        <taxon>Pezizomycotina</taxon>
        <taxon>Geoglossomycetes</taxon>
        <taxon>Geoglossales</taxon>
        <taxon>Geoglossaceae</taxon>
        <taxon>Trichoglossum</taxon>
    </lineage>
</organism>
<keyword evidence="5" id="KW-0539">Nucleus</keyword>
<keyword evidence="4" id="KW-0804">Transcription</keyword>
<comment type="caution">
    <text evidence="7">The sequence shown here is derived from an EMBL/GenBank/DDBJ whole genome shotgun (WGS) entry which is preliminary data.</text>
</comment>
<comment type="similarity">
    <text evidence="2">Belongs to the TAF9 family.</text>
</comment>
<evidence type="ECO:0000256" key="4">
    <source>
        <dbReference type="ARBA" id="ARBA00023163"/>
    </source>
</evidence>
<feature type="compositionally biased region" description="Basic and acidic residues" evidence="6">
    <location>
        <begin position="196"/>
        <end position="205"/>
    </location>
</feature>
<evidence type="ECO:0000256" key="1">
    <source>
        <dbReference type="ARBA" id="ARBA00004123"/>
    </source>
</evidence>
<feature type="compositionally biased region" description="Acidic residues" evidence="6">
    <location>
        <begin position="186"/>
        <end position="195"/>
    </location>
</feature>
<dbReference type="Proteomes" id="UP000750711">
    <property type="component" value="Unassembled WGS sequence"/>
</dbReference>
<sequence>MSVGMAEINGINQASDIQSSDALQSNAAPATTQVQLAPASMIPQTSLSDSGLTRRPRDARIIHLVLANLGVTAYQERVPLQLLDFAYRYTSSTLQDALHLSNADYAGPGKAPQNDGSSISLAALRLSISSRLNYQFNPSLPKEFLLDLAAERNRVALPTMGREWGVRLPPERYCLTGVGWSLKEEWESEGSMEGDESMREQKMQDAEEGQDVGEGDDEKMEDFFGGEEDKDIANA</sequence>
<dbReference type="PANTHER" id="PTHR48068:SF4">
    <property type="entry name" value="TATA-BOX BINDING PROTEIN ASSOCIATED FACTOR 9"/>
    <property type="match status" value="1"/>
</dbReference>
<feature type="compositionally biased region" description="Acidic residues" evidence="6">
    <location>
        <begin position="206"/>
        <end position="235"/>
    </location>
</feature>
<protein>
    <recommendedName>
        <fullName evidence="9">Transcription initiation factor TFIID subunit 9</fullName>
    </recommendedName>
</protein>
<evidence type="ECO:0008006" key="9">
    <source>
        <dbReference type="Google" id="ProtNLM"/>
    </source>
</evidence>
<comment type="subcellular location">
    <subcellularLocation>
        <location evidence="1">Nucleus</location>
    </subcellularLocation>
</comment>
<dbReference type="GO" id="GO:0005669">
    <property type="term" value="C:transcription factor TFIID complex"/>
    <property type="evidence" value="ECO:0007669"/>
    <property type="project" value="TreeGrafter"/>
</dbReference>
<dbReference type="AlphaFoldDB" id="A0A9P8LHW5"/>
<dbReference type="GO" id="GO:0046982">
    <property type="term" value="F:protein heterodimerization activity"/>
    <property type="evidence" value="ECO:0007669"/>
    <property type="project" value="InterPro"/>
</dbReference>
<evidence type="ECO:0000256" key="6">
    <source>
        <dbReference type="SAM" id="MobiDB-lite"/>
    </source>
</evidence>
<accession>A0A9P8LHW5</accession>
<dbReference type="FunFam" id="1.10.20.10:FF:000069">
    <property type="entry name" value="Transcription initiation factor TFIID subunit"/>
    <property type="match status" value="1"/>
</dbReference>
<proteinExistence type="inferred from homology"/>